<dbReference type="GO" id="GO:0008253">
    <property type="term" value="F:5'-nucleotidase activity"/>
    <property type="evidence" value="ECO:0007669"/>
    <property type="project" value="TreeGrafter"/>
</dbReference>
<evidence type="ECO:0000256" key="2">
    <source>
        <dbReference type="ARBA" id="ARBA00022723"/>
    </source>
</evidence>
<evidence type="ECO:0000256" key="1">
    <source>
        <dbReference type="ARBA" id="ARBA00009589"/>
    </source>
</evidence>
<dbReference type="InterPro" id="IPR023214">
    <property type="entry name" value="HAD_sf"/>
</dbReference>
<comment type="similarity">
    <text evidence="1">Belongs to the 5'(3')-deoxyribonucleotidase family.</text>
</comment>
<dbReference type="Gene3D" id="3.30.420.10">
    <property type="entry name" value="Ribonuclease H-like superfamily/Ribonuclease H"/>
    <property type="match status" value="1"/>
</dbReference>
<sequence>MMARLKHALSFLQPLPSGNQSFVDMHNYVHVDEKWFYLEKVKRRFYVYDDEDLPSCRAKSKRFITKVMFVAAVARPRFDYHTKKYFDGKLGVWPFVEKIPAKRGSKNRPRGAIVTSPQIVDSKVYADAILMKVVPAIKSKFPASDQHKGVIIQQDNAGPHMRVTTELLLANGIEDLCLFNAIQSLQYQKHTRSIEELIGAVETALLELSVDTLAKTFVTLQKKRKDAFEPTLVPEQSTRNIFANNQLRLGQIEVIGFDYDYTLCHYMEELQRLIYNMAKDALVHKLRYPQGLLQLEYDPSFAIRGLAIDTEKALLCKISSHQKLSYTGVFRGRQRLTRQEILQAYNGSRHIPISYRSENMKPLSDLFSVAQACLFADVIQFFVDNQIAYEPRAVHEDIDSSISEVHTSGTMHKAVVQDLPRFMEPTKKLRVLLERFRQDGKKLFVCTNSSFRYIDAGLRYMVGNDWRELFDLVLVSAKKPDFYTRSRMFRLFDIEKRQVQWQAVTEFLPSKVYTQGSLRQLIALTDWRGGKVLYIGDSLFADLVEPNRILGWRTGAIIRELEAEIHIQGTPEYQKLAFQHEALKEMLRKMQATPMEESDDDICNYYVNMYTQLQTDMEALINPNFGSVFRVDSHPSQFAFSAQRYVDVYSSRLKNFLEYPKKYTFYPERMRLPHDH</sequence>
<keyword evidence="3" id="KW-0378">Hydrolase</keyword>
<reference evidence="5 6" key="1">
    <citation type="submission" date="2019-07" db="EMBL/GenBank/DDBJ databases">
        <title>Genomics analysis of Aphanomyces spp. identifies a new class of oomycete effector associated with host adaptation.</title>
        <authorList>
            <person name="Gaulin E."/>
        </authorList>
    </citation>
    <scope>NUCLEOTIDE SEQUENCE [LARGE SCALE GENOMIC DNA]</scope>
    <source>
        <strain evidence="5 6">ATCC 201684</strain>
    </source>
</reference>
<dbReference type="PANTHER" id="PTHR12103:SF12">
    <property type="entry name" value="FI20020P1"/>
    <property type="match status" value="1"/>
</dbReference>
<protein>
    <recommendedName>
        <fullName evidence="7">5'-nucleotidase domain-containing protein</fullName>
    </recommendedName>
</protein>
<dbReference type="InterPro" id="IPR036412">
    <property type="entry name" value="HAD-like_sf"/>
</dbReference>
<dbReference type="Pfam" id="PF05761">
    <property type="entry name" value="5_nucleotid"/>
    <property type="match status" value="1"/>
</dbReference>
<proteinExistence type="inferred from homology"/>
<dbReference type="EMBL" id="VJMJ01000089">
    <property type="protein sequence ID" value="KAF0736497.1"/>
    <property type="molecule type" value="Genomic_DNA"/>
</dbReference>
<dbReference type="InterPro" id="IPR036397">
    <property type="entry name" value="RNaseH_sf"/>
</dbReference>
<dbReference type="Proteomes" id="UP000481153">
    <property type="component" value="Unassembled WGS sequence"/>
</dbReference>
<dbReference type="FunFam" id="3.40.50.1000:FF:000176">
    <property type="entry name" value="5'-nucleotidase domain-containing protein, putative"/>
    <property type="match status" value="1"/>
</dbReference>
<evidence type="ECO:0000313" key="6">
    <source>
        <dbReference type="Proteomes" id="UP000481153"/>
    </source>
</evidence>
<dbReference type="SUPFAM" id="SSF56784">
    <property type="entry name" value="HAD-like"/>
    <property type="match status" value="1"/>
</dbReference>
<evidence type="ECO:0008006" key="7">
    <source>
        <dbReference type="Google" id="ProtNLM"/>
    </source>
</evidence>
<dbReference type="NCBIfam" id="TIGR02244">
    <property type="entry name" value="HAD-IG-Ncltidse"/>
    <property type="match status" value="1"/>
</dbReference>
<dbReference type="AlphaFoldDB" id="A0A6G0X941"/>
<evidence type="ECO:0000313" key="5">
    <source>
        <dbReference type="EMBL" id="KAF0736497.1"/>
    </source>
</evidence>
<comment type="caution">
    <text evidence="5">The sequence shown here is derived from an EMBL/GenBank/DDBJ whole genome shotgun (WGS) entry which is preliminary data.</text>
</comment>
<organism evidence="5 6">
    <name type="scientific">Aphanomyces euteiches</name>
    <dbReference type="NCBI Taxonomy" id="100861"/>
    <lineage>
        <taxon>Eukaryota</taxon>
        <taxon>Sar</taxon>
        <taxon>Stramenopiles</taxon>
        <taxon>Oomycota</taxon>
        <taxon>Saprolegniomycetes</taxon>
        <taxon>Saprolegniales</taxon>
        <taxon>Verrucalvaceae</taxon>
        <taxon>Aphanomyces</taxon>
    </lineage>
</organism>
<evidence type="ECO:0000256" key="3">
    <source>
        <dbReference type="ARBA" id="ARBA00022801"/>
    </source>
</evidence>
<dbReference type="Gene3D" id="3.40.50.1000">
    <property type="entry name" value="HAD superfamily/HAD-like"/>
    <property type="match status" value="1"/>
</dbReference>
<keyword evidence="4" id="KW-0460">Magnesium</keyword>
<dbReference type="VEuPathDB" id="FungiDB:AeMF1_020104"/>
<dbReference type="VEuPathDB" id="FungiDB:AeMF1_020114"/>
<evidence type="ECO:0000256" key="4">
    <source>
        <dbReference type="ARBA" id="ARBA00022842"/>
    </source>
</evidence>
<name>A0A6G0X941_9STRA</name>
<dbReference type="GO" id="GO:0046872">
    <property type="term" value="F:metal ion binding"/>
    <property type="evidence" value="ECO:0007669"/>
    <property type="project" value="UniProtKB-KW"/>
</dbReference>
<dbReference type="GO" id="GO:0003676">
    <property type="term" value="F:nucleic acid binding"/>
    <property type="evidence" value="ECO:0007669"/>
    <property type="project" value="InterPro"/>
</dbReference>
<dbReference type="PANTHER" id="PTHR12103">
    <property type="entry name" value="5'-NUCLEOTIDASE DOMAIN-CONTAINING"/>
    <property type="match status" value="1"/>
</dbReference>
<accession>A0A6G0X941</accession>
<keyword evidence="6" id="KW-1185">Reference proteome</keyword>
<dbReference type="InterPro" id="IPR008380">
    <property type="entry name" value="HAD-SF_hydro_IG_5-nucl"/>
</dbReference>
<gene>
    <name evidence="5" type="ORF">Ae201684_007507</name>
</gene>
<keyword evidence="2" id="KW-0479">Metal-binding</keyword>